<proteinExistence type="predicted"/>
<evidence type="ECO:0000313" key="3">
    <source>
        <dbReference type="Proteomes" id="UP000216052"/>
    </source>
</evidence>
<protein>
    <recommendedName>
        <fullName evidence="1">HTH cro/C1-type domain-containing protein</fullName>
    </recommendedName>
</protein>
<dbReference type="SMART" id="SM00530">
    <property type="entry name" value="HTH_XRE"/>
    <property type="match status" value="1"/>
</dbReference>
<name>A0ABZ3IYU7_SPOA4</name>
<dbReference type="EMBL" id="CP155571">
    <property type="protein sequence ID" value="XFO71073.1"/>
    <property type="molecule type" value="Genomic_DNA"/>
</dbReference>
<dbReference type="PROSITE" id="PS50943">
    <property type="entry name" value="HTH_CROC1"/>
    <property type="match status" value="1"/>
</dbReference>
<dbReference type="Pfam" id="PF13443">
    <property type="entry name" value="HTH_26"/>
    <property type="match status" value="1"/>
</dbReference>
<dbReference type="Proteomes" id="UP000216052">
    <property type="component" value="Chromosome"/>
</dbReference>
<reference evidence="2" key="1">
    <citation type="submission" date="2024-05" db="EMBL/GenBank/DDBJ databases">
        <title>Isolation and characterization of Sporomusa carbonis sp. nov., a carboxydotrophic hydrogenogen in the genus of Sporomusa isolated from a charcoal burning pile.</title>
        <authorList>
            <person name="Boeer T."/>
            <person name="Rosenbaum F."/>
            <person name="Eysell L."/>
            <person name="Mueller V."/>
            <person name="Daniel R."/>
            <person name="Poehlein A."/>
        </authorList>
    </citation>
    <scope>NUCLEOTIDE SEQUENCE [LARGE SCALE GENOMIC DNA]</scope>
    <source>
        <strain evidence="2">DSM 3132</strain>
    </source>
</reference>
<dbReference type="InterPro" id="IPR001387">
    <property type="entry name" value="Cro/C1-type_HTH"/>
</dbReference>
<feature type="domain" description="HTH cro/C1-type" evidence="1">
    <location>
        <begin position="5"/>
        <end position="60"/>
    </location>
</feature>
<accession>A0ABZ3IYU7</accession>
<dbReference type="CDD" id="cd00093">
    <property type="entry name" value="HTH_XRE"/>
    <property type="match status" value="1"/>
</dbReference>
<dbReference type="RefSeq" id="WP_211285210.1">
    <property type="nucleotide sequence ID" value="NZ_CP155571.1"/>
</dbReference>
<evidence type="ECO:0000313" key="2">
    <source>
        <dbReference type="EMBL" id="XFO71073.1"/>
    </source>
</evidence>
<dbReference type="SUPFAM" id="SSF47413">
    <property type="entry name" value="lambda repressor-like DNA-binding domains"/>
    <property type="match status" value="1"/>
</dbReference>
<sequence length="67" mass="7700">MKLILKKYLKEKDISVYWLMKETGISQKGIYDLVNNKTDGIKFDTLGKICSALNCTPNDLLEHLPKK</sequence>
<dbReference type="Gene3D" id="1.10.260.40">
    <property type="entry name" value="lambda repressor-like DNA-binding domains"/>
    <property type="match status" value="1"/>
</dbReference>
<gene>
    <name evidence="2" type="ORF">SPACI_010880</name>
</gene>
<dbReference type="PANTHER" id="PTHR37301:SF1">
    <property type="entry name" value="DNA-BINDING PROTEIN"/>
    <property type="match status" value="1"/>
</dbReference>
<organism evidence="2 3">
    <name type="scientific">Sporomusa acidovorans (strain ATCC 49682 / DSM 3132 / Mol)</name>
    <dbReference type="NCBI Taxonomy" id="1123286"/>
    <lineage>
        <taxon>Bacteria</taxon>
        <taxon>Bacillati</taxon>
        <taxon>Bacillota</taxon>
        <taxon>Negativicutes</taxon>
        <taxon>Selenomonadales</taxon>
        <taxon>Sporomusaceae</taxon>
        <taxon>Sporomusa</taxon>
    </lineage>
</organism>
<dbReference type="InterPro" id="IPR010982">
    <property type="entry name" value="Lambda_DNA-bd_dom_sf"/>
</dbReference>
<dbReference type="PANTHER" id="PTHR37301">
    <property type="entry name" value="DNA-BINDING PROTEIN-RELATED"/>
    <property type="match status" value="1"/>
</dbReference>
<keyword evidence="3" id="KW-1185">Reference proteome</keyword>
<evidence type="ECO:0000259" key="1">
    <source>
        <dbReference type="PROSITE" id="PS50943"/>
    </source>
</evidence>